<keyword evidence="2" id="KW-1185">Reference proteome</keyword>
<evidence type="ECO:0000313" key="2">
    <source>
        <dbReference type="Proteomes" id="UP000429980"/>
    </source>
</evidence>
<comment type="caution">
    <text evidence="1">The sequence shown here is derived from an EMBL/GenBank/DDBJ whole genome shotgun (WGS) entry which is preliminary data.</text>
</comment>
<gene>
    <name evidence="1" type="ORF">CHCC15381_3063</name>
</gene>
<sequence length="41" mass="4796">MKVVFMLKVTIPSVDVLYVNHYPYLQVGPKLLETNIENLIY</sequence>
<dbReference type="EMBL" id="NILF01000008">
    <property type="protein sequence ID" value="TWL44401.1"/>
    <property type="molecule type" value="Genomic_DNA"/>
</dbReference>
<reference evidence="1 2" key="1">
    <citation type="submission" date="2019-06" db="EMBL/GenBank/DDBJ databases">
        <title>Genome sequence analysis of &gt;100 Bacillus licheniformis strains suggests intrinsic resistance to this species.</title>
        <authorList>
            <person name="Wels M."/>
            <person name="Siezen R.J."/>
            <person name="Johansen E."/>
            <person name="Stuer-Lauridsen B."/>
            <person name="Bjerre K."/>
            <person name="Nielsen B.K.K."/>
        </authorList>
    </citation>
    <scope>NUCLEOTIDE SEQUENCE [LARGE SCALE GENOMIC DNA]</scope>
    <source>
        <strain evidence="1 2">BAC-15381</strain>
    </source>
</reference>
<proteinExistence type="predicted"/>
<accession>A0ABY3G186</accession>
<organism evidence="1 2">
    <name type="scientific">Bacillus paralicheniformis</name>
    <dbReference type="NCBI Taxonomy" id="1648923"/>
    <lineage>
        <taxon>Bacteria</taxon>
        <taxon>Bacillati</taxon>
        <taxon>Bacillota</taxon>
        <taxon>Bacilli</taxon>
        <taxon>Bacillales</taxon>
        <taxon>Bacillaceae</taxon>
        <taxon>Bacillus</taxon>
    </lineage>
</organism>
<name>A0ABY3G186_9BACI</name>
<dbReference type="Proteomes" id="UP000429980">
    <property type="component" value="Unassembled WGS sequence"/>
</dbReference>
<protein>
    <submittedName>
        <fullName evidence="1">Uncharacterized protein</fullName>
    </submittedName>
</protein>
<evidence type="ECO:0000313" key="1">
    <source>
        <dbReference type="EMBL" id="TWL44401.1"/>
    </source>
</evidence>